<sequence length="298" mass="33242">MDLLQGESIQLNMVPGHRMRLWASYLGEMYSLDMTIPEEKQDLQVVALNTDTGSSELLLGIHWSTEHGDLKAYLYAPFWLVNNTSMTLKHMFSQNGALTLTSFPSELLGKRRELAAKYDTVYALQKGPTFATGEEKNVLVDEAGAWSEEFPLDTVGNPARITCKGKDRDFELTVDIKLCQSGLTKIVTFCPFYLVSNLGKWDMQVREEGQSTWVDVPAEKVDNDNIGIGVCVSTSESSVAIHLTPFQPGMAPVCIMNHLNVPVNFGQRGHTMEPLPSNEMAFFTWDSVTEDRIMHVGV</sequence>
<evidence type="ECO:0000313" key="4">
    <source>
        <dbReference type="Proteomes" id="UP000270094"/>
    </source>
</evidence>
<proteinExistence type="inferred from homology"/>
<feature type="domain" description="Vacuolar protein sorting-associated protein 13 VPS13 adaptor binding" evidence="2">
    <location>
        <begin position="44"/>
        <end position="219"/>
    </location>
</feature>
<evidence type="ECO:0000256" key="1">
    <source>
        <dbReference type="ARBA" id="ARBA00006545"/>
    </source>
</evidence>
<dbReference type="Pfam" id="PF25036">
    <property type="entry name" value="VPS13_VAB"/>
    <property type="match status" value="1"/>
</dbReference>
<dbReference type="EMBL" id="UYYB01114490">
    <property type="protein sequence ID" value="VDM81778.1"/>
    <property type="molecule type" value="Genomic_DNA"/>
</dbReference>
<protein>
    <recommendedName>
        <fullName evidence="2">Vacuolar protein sorting-associated protein 13 VPS13 adaptor binding domain-containing protein</fullName>
    </recommendedName>
</protein>
<organism evidence="3 4">
    <name type="scientific">Strongylus vulgaris</name>
    <name type="common">Blood worm</name>
    <dbReference type="NCBI Taxonomy" id="40348"/>
    <lineage>
        <taxon>Eukaryota</taxon>
        <taxon>Metazoa</taxon>
        <taxon>Ecdysozoa</taxon>
        <taxon>Nematoda</taxon>
        <taxon>Chromadorea</taxon>
        <taxon>Rhabditida</taxon>
        <taxon>Rhabditina</taxon>
        <taxon>Rhabditomorpha</taxon>
        <taxon>Strongyloidea</taxon>
        <taxon>Strongylidae</taxon>
        <taxon>Strongylus</taxon>
    </lineage>
</organism>
<dbReference type="InterPro" id="IPR009543">
    <property type="entry name" value="VPS13_VAB"/>
</dbReference>
<evidence type="ECO:0000259" key="2">
    <source>
        <dbReference type="Pfam" id="PF25036"/>
    </source>
</evidence>
<dbReference type="OrthoDB" id="5830923at2759"/>
<reference evidence="3 4" key="1">
    <citation type="submission" date="2018-11" db="EMBL/GenBank/DDBJ databases">
        <authorList>
            <consortium name="Pathogen Informatics"/>
        </authorList>
    </citation>
    <scope>NUCLEOTIDE SEQUENCE [LARGE SCALE GENOMIC DNA]</scope>
</reference>
<dbReference type="InterPro" id="IPR026847">
    <property type="entry name" value="VPS13"/>
</dbReference>
<name>A0A3P7LRH4_STRVU</name>
<dbReference type="PANTHER" id="PTHR16166">
    <property type="entry name" value="VACUOLAR PROTEIN SORTING-ASSOCIATED PROTEIN VPS13"/>
    <property type="match status" value="1"/>
</dbReference>
<dbReference type="GO" id="GO:0006623">
    <property type="term" value="P:protein targeting to vacuole"/>
    <property type="evidence" value="ECO:0007669"/>
    <property type="project" value="TreeGrafter"/>
</dbReference>
<accession>A0A3P7LRH4</accession>
<dbReference type="AlphaFoldDB" id="A0A3P7LRH4"/>
<keyword evidence="4" id="KW-1185">Reference proteome</keyword>
<evidence type="ECO:0000313" key="3">
    <source>
        <dbReference type="EMBL" id="VDM81778.1"/>
    </source>
</evidence>
<gene>
    <name evidence="3" type="ORF">SVUK_LOCUS16776</name>
</gene>
<dbReference type="PANTHER" id="PTHR16166:SF93">
    <property type="entry name" value="INTERMEMBRANE LIPID TRANSFER PROTEIN VPS13"/>
    <property type="match status" value="1"/>
</dbReference>
<dbReference type="Proteomes" id="UP000270094">
    <property type="component" value="Unassembled WGS sequence"/>
</dbReference>
<dbReference type="GO" id="GO:0045053">
    <property type="term" value="P:protein retention in Golgi apparatus"/>
    <property type="evidence" value="ECO:0007669"/>
    <property type="project" value="TreeGrafter"/>
</dbReference>
<comment type="similarity">
    <text evidence="1">Belongs to the VPS13 family.</text>
</comment>